<sequence length="144" mass="16764">MSSLQFKDYFLNEVSYRRNPSFDQTNSTINLHPELSAQILIRKSENLAYVNLITKQGNIDSDDSAFELIVDIVGEFSFIYDETEFDIDFETFLKENGLAILWSYIRPIVSDMITRGNEFPNFILPVVNIKKMLEDKDSIKLTYE</sequence>
<dbReference type="SUPFAM" id="SSF54611">
    <property type="entry name" value="SecB-like"/>
    <property type="match status" value="1"/>
</dbReference>
<accession>A0A0T8UGX2</accession>
<dbReference type="Gene3D" id="3.10.420.10">
    <property type="entry name" value="SecB-like"/>
    <property type="match status" value="1"/>
</dbReference>
<name>A0A0T8UGX2_9STRE</name>
<dbReference type="EMBL" id="CMJT01000029">
    <property type="protein sequence ID" value="CKB23347.1"/>
    <property type="molecule type" value="Genomic_DNA"/>
</dbReference>
<dbReference type="Proteomes" id="UP000041827">
    <property type="component" value="Unassembled WGS sequence"/>
</dbReference>
<dbReference type="InterPro" id="IPR035958">
    <property type="entry name" value="SecB-like_sf"/>
</dbReference>
<evidence type="ECO:0000313" key="1">
    <source>
        <dbReference type="EMBL" id="CKB23347.1"/>
    </source>
</evidence>
<proteinExistence type="predicted"/>
<protein>
    <submittedName>
        <fullName evidence="1">Preprotein translocase subunit SecB</fullName>
    </submittedName>
</protein>
<organism evidence="1 2">
    <name type="scientific">Streptococcus pseudopneumoniae</name>
    <dbReference type="NCBI Taxonomy" id="257758"/>
    <lineage>
        <taxon>Bacteria</taxon>
        <taxon>Bacillati</taxon>
        <taxon>Bacillota</taxon>
        <taxon>Bacilli</taxon>
        <taxon>Lactobacillales</taxon>
        <taxon>Streptococcaceae</taxon>
        <taxon>Streptococcus</taxon>
    </lineage>
</organism>
<dbReference type="AlphaFoldDB" id="A0A0T8UGX2"/>
<gene>
    <name evidence="1" type="ORF">ERS021757_02087</name>
</gene>
<evidence type="ECO:0000313" key="2">
    <source>
        <dbReference type="Proteomes" id="UP000041827"/>
    </source>
</evidence>
<reference evidence="2" key="1">
    <citation type="submission" date="2015-03" db="EMBL/GenBank/DDBJ databases">
        <authorList>
            <consortium name="Pathogen Informatics"/>
        </authorList>
    </citation>
    <scope>NUCLEOTIDE SEQUENCE [LARGE SCALE GENOMIC DNA]</scope>
    <source>
        <strain evidence="2">SMRU2248</strain>
    </source>
</reference>
<dbReference type="RefSeq" id="WP_023937337.1">
    <property type="nucleotide sequence ID" value="NZ_CMJT01000029.1"/>
</dbReference>